<dbReference type="EMBL" id="CP097501">
    <property type="protein sequence ID" value="URD67496.1"/>
    <property type="molecule type" value="Genomic_DNA"/>
</dbReference>
<reference evidence="1" key="1">
    <citation type="submission" date="2022-05" db="EMBL/GenBank/DDBJ databases">
        <title>Alysiella filiformis genome sequencing.</title>
        <authorList>
            <person name="Viehboeck T."/>
        </authorList>
    </citation>
    <scope>NUCLEOTIDE SEQUENCE</scope>
    <source>
        <strain evidence="1">DSM 2580</strain>
    </source>
</reference>
<evidence type="ECO:0000313" key="1">
    <source>
        <dbReference type="EMBL" id="URD67496.1"/>
    </source>
</evidence>
<accession>A0AAE9HVW3</accession>
<sequence length="81" mass="8982">MQTGSAKHLQFITVSLRFEILCWGGLGRIAAGWYGKKIGFSIKNGLPCASQVQQTAIRYDIFKCKSKDLFGALGFYRFNGA</sequence>
<dbReference type="Proteomes" id="UP001056819">
    <property type="component" value="Chromosome"/>
</dbReference>
<proteinExistence type="predicted"/>
<dbReference type="RefSeq" id="WP_156932206.1">
    <property type="nucleotide sequence ID" value="NZ_CP097501.1"/>
</dbReference>
<gene>
    <name evidence="1" type="ORF">LNQ82_10000</name>
</gene>
<protein>
    <submittedName>
        <fullName evidence="1">Uncharacterized protein</fullName>
    </submittedName>
</protein>
<name>A0AAE9HVW3_9NEIS</name>
<evidence type="ECO:0000313" key="2">
    <source>
        <dbReference type="Proteomes" id="UP001056819"/>
    </source>
</evidence>
<organism evidence="1 2">
    <name type="scientific">Conchiformibius steedae DSM 2580</name>
    <dbReference type="NCBI Taxonomy" id="1121352"/>
    <lineage>
        <taxon>Bacteria</taxon>
        <taxon>Pseudomonadati</taxon>
        <taxon>Pseudomonadota</taxon>
        <taxon>Betaproteobacteria</taxon>
        <taxon>Neisseriales</taxon>
        <taxon>Neisseriaceae</taxon>
        <taxon>Conchiformibius</taxon>
    </lineage>
</organism>
<dbReference type="AlphaFoldDB" id="A0AAE9HVW3"/>